<dbReference type="AlphaFoldDB" id="A0A834MIB2"/>
<evidence type="ECO:0000256" key="7">
    <source>
        <dbReference type="ARBA" id="ARBA00023136"/>
    </source>
</evidence>
<dbReference type="InterPro" id="IPR050726">
    <property type="entry name" value="mGluR"/>
</dbReference>
<evidence type="ECO:0000256" key="4">
    <source>
        <dbReference type="ARBA" id="ARBA00022692"/>
    </source>
</evidence>
<dbReference type="InterPro" id="IPR017978">
    <property type="entry name" value="GPCR_3_C"/>
</dbReference>
<comment type="caution">
    <text evidence="14">The sequence shown here is derived from an EMBL/GenBank/DDBJ whole genome shotgun (WGS) entry which is preliminary data.</text>
</comment>
<dbReference type="GO" id="GO:0005886">
    <property type="term" value="C:plasma membrane"/>
    <property type="evidence" value="ECO:0007669"/>
    <property type="project" value="UniProtKB-SubCell"/>
</dbReference>
<keyword evidence="8" id="KW-0675">Receptor</keyword>
<evidence type="ECO:0000256" key="9">
    <source>
        <dbReference type="ARBA" id="ARBA00023180"/>
    </source>
</evidence>
<keyword evidence="10" id="KW-0807">Transducer</keyword>
<keyword evidence="7 12" id="KW-0472">Membrane</keyword>
<keyword evidence="5 12" id="KW-1133">Transmembrane helix</keyword>
<keyword evidence="6" id="KW-0297">G-protein coupled receptor</keyword>
<feature type="transmembrane region" description="Helical" evidence="12">
    <location>
        <begin position="288"/>
        <end position="311"/>
    </location>
</feature>
<evidence type="ECO:0000256" key="2">
    <source>
        <dbReference type="ARBA" id="ARBA00007242"/>
    </source>
</evidence>
<dbReference type="SUPFAM" id="SSF53822">
    <property type="entry name" value="Periplasmic binding protein-like I"/>
    <property type="match status" value="1"/>
</dbReference>
<dbReference type="InterPro" id="IPR001828">
    <property type="entry name" value="ANF_lig-bd_rcpt"/>
</dbReference>
<keyword evidence="3" id="KW-1003">Cell membrane</keyword>
<dbReference type="Pfam" id="PF07562">
    <property type="entry name" value="NCD3G"/>
    <property type="match status" value="1"/>
</dbReference>
<comment type="similarity">
    <text evidence="2">Belongs to the G-protein coupled receptor 3 family.</text>
</comment>
<accession>A0A834MIB2</accession>
<keyword evidence="4 12" id="KW-0812">Transmembrane</keyword>
<evidence type="ECO:0000313" key="14">
    <source>
        <dbReference type="EMBL" id="KAF7281190.1"/>
    </source>
</evidence>
<evidence type="ECO:0000313" key="15">
    <source>
        <dbReference type="Proteomes" id="UP000625711"/>
    </source>
</evidence>
<protein>
    <recommendedName>
        <fullName evidence="13">G-protein coupled receptors family 3 profile domain-containing protein</fullName>
    </recommendedName>
</protein>
<organism evidence="14 15">
    <name type="scientific">Rhynchophorus ferrugineus</name>
    <name type="common">Red palm weevil</name>
    <name type="synonym">Curculio ferrugineus</name>
    <dbReference type="NCBI Taxonomy" id="354439"/>
    <lineage>
        <taxon>Eukaryota</taxon>
        <taxon>Metazoa</taxon>
        <taxon>Ecdysozoa</taxon>
        <taxon>Arthropoda</taxon>
        <taxon>Hexapoda</taxon>
        <taxon>Insecta</taxon>
        <taxon>Pterygota</taxon>
        <taxon>Neoptera</taxon>
        <taxon>Endopterygota</taxon>
        <taxon>Coleoptera</taxon>
        <taxon>Polyphaga</taxon>
        <taxon>Cucujiformia</taxon>
        <taxon>Curculionidae</taxon>
        <taxon>Dryophthorinae</taxon>
        <taxon>Rhynchophorus</taxon>
    </lineage>
</organism>
<feature type="domain" description="G-protein coupled receptors family 3 profile" evidence="13">
    <location>
        <begin position="288"/>
        <end position="356"/>
    </location>
</feature>
<keyword evidence="15" id="KW-1185">Reference proteome</keyword>
<dbReference type="Proteomes" id="UP000625711">
    <property type="component" value="Unassembled WGS sequence"/>
</dbReference>
<proteinExistence type="inferred from homology"/>
<dbReference type="Gene3D" id="3.40.50.2300">
    <property type="match status" value="1"/>
</dbReference>
<evidence type="ECO:0000256" key="12">
    <source>
        <dbReference type="SAM" id="Phobius"/>
    </source>
</evidence>
<dbReference type="Gene3D" id="2.10.50.30">
    <property type="entry name" value="GPCR, family 3, nine cysteines domain"/>
    <property type="match status" value="1"/>
</dbReference>
<dbReference type="Pfam" id="PF00003">
    <property type="entry name" value="7tm_3"/>
    <property type="match status" value="1"/>
</dbReference>
<comment type="function">
    <text evidence="11">G-protein coupled receptor for glutamate. Ligand binding causes a conformation change that triggers signaling via guanine nucleotide-binding proteins (G proteins) and modulates the activity of down-stream effectors.</text>
</comment>
<dbReference type="InterPro" id="IPR011500">
    <property type="entry name" value="GPCR_3_9-Cys_dom"/>
</dbReference>
<keyword evidence="9" id="KW-0325">Glycoprotein</keyword>
<dbReference type="GO" id="GO:0004930">
    <property type="term" value="F:G protein-coupled receptor activity"/>
    <property type="evidence" value="ECO:0007669"/>
    <property type="project" value="UniProtKB-KW"/>
</dbReference>
<evidence type="ECO:0000256" key="10">
    <source>
        <dbReference type="ARBA" id="ARBA00023224"/>
    </source>
</evidence>
<dbReference type="PROSITE" id="PS50259">
    <property type="entry name" value="G_PROTEIN_RECEP_F3_4"/>
    <property type="match status" value="1"/>
</dbReference>
<name>A0A834MIB2_RHYFE</name>
<dbReference type="InterPro" id="IPR038550">
    <property type="entry name" value="GPCR_3_9-Cys_sf"/>
</dbReference>
<reference evidence="14" key="1">
    <citation type="submission" date="2020-08" db="EMBL/GenBank/DDBJ databases">
        <title>Genome sequencing and assembly of the red palm weevil Rhynchophorus ferrugineus.</title>
        <authorList>
            <person name="Dias G.B."/>
            <person name="Bergman C.M."/>
            <person name="Manee M."/>
        </authorList>
    </citation>
    <scope>NUCLEOTIDE SEQUENCE</scope>
    <source>
        <strain evidence="14">AA-2017</strain>
        <tissue evidence="14">Whole larva</tissue>
    </source>
</reference>
<feature type="transmembrane region" description="Helical" evidence="12">
    <location>
        <begin position="326"/>
        <end position="346"/>
    </location>
</feature>
<dbReference type="Pfam" id="PF01094">
    <property type="entry name" value="ANF_receptor"/>
    <property type="match status" value="1"/>
</dbReference>
<comment type="subcellular location">
    <subcellularLocation>
        <location evidence="1">Cell membrane</location>
        <topology evidence="1">Multi-pass membrane protein</topology>
    </subcellularLocation>
</comment>
<dbReference type="FunFam" id="2.10.50.30:FF:000001">
    <property type="entry name" value="metabotropic glutamate receptor 1"/>
    <property type="match status" value="1"/>
</dbReference>
<sequence>MLKFTTRISWIDSGPRILSISVACNGECTYRNILIVSFVVPLKVVFGQITGEIVVATIYRKFWEHHFGCRYPNSSKTPYNIRYAKNCTGRERLTEENTVFEGQLQFVSDAVMAFAYAIRDMHKDFCKKPGLCDAMKPTKGSELLKYLQKVSFTGLSGDRFHFDENGDGPARYNIIHFKQVAPGKYQWVRVGEYLEGSLELNMSEIQFKLGQPRPPQSVCSLPCAVGQAKKYVEKESCCWHCFNCTLYQIRSPFDPTQCVACPMGELPDIHHVRCIPIPEEYLQPDSGWAIGAMAFSSTGILITLFVFGVFIKHNTTPVVRAAGRELSYTLLAGILMCYSVTYALVLKPSDIACGIQSGQFTHYGYDETKYGQ</sequence>
<evidence type="ECO:0000256" key="6">
    <source>
        <dbReference type="ARBA" id="ARBA00023040"/>
    </source>
</evidence>
<dbReference type="InterPro" id="IPR028082">
    <property type="entry name" value="Peripla_BP_I"/>
</dbReference>
<dbReference type="PANTHER" id="PTHR24060">
    <property type="entry name" value="METABOTROPIC GLUTAMATE RECEPTOR"/>
    <property type="match status" value="1"/>
</dbReference>
<dbReference type="EMBL" id="JAACXV010000253">
    <property type="protein sequence ID" value="KAF7281190.1"/>
    <property type="molecule type" value="Genomic_DNA"/>
</dbReference>
<evidence type="ECO:0000259" key="13">
    <source>
        <dbReference type="PROSITE" id="PS50259"/>
    </source>
</evidence>
<evidence type="ECO:0000256" key="5">
    <source>
        <dbReference type="ARBA" id="ARBA00022989"/>
    </source>
</evidence>
<gene>
    <name evidence="14" type="ORF">GWI33_005036</name>
</gene>
<evidence type="ECO:0000256" key="3">
    <source>
        <dbReference type="ARBA" id="ARBA00022475"/>
    </source>
</evidence>
<evidence type="ECO:0000256" key="11">
    <source>
        <dbReference type="ARBA" id="ARBA00054813"/>
    </source>
</evidence>
<evidence type="ECO:0000256" key="8">
    <source>
        <dbReference type="ARBA" id="ARBA00023170"/>
    </source>
</evidence>
<dbReference type="OrthoDB" id="425344at2759"/>
<evidence type="ECO:0000256" key="1">
    <source>
        <dbReference type="ARBA" id="ARBA00004651"/>
    </source>
</evidence>